<comment type="similarity">
    <text evidence="2">Belongs to the peptidase M13 family.</text>
</comment>
<keyword evidence="8" id="KW-0325">Glycoprotein</keyword>
<keyword evidence="16" id="KW-1185">Reference proteome</keyword>
<dbReference type="FunFam" id="3.40.50.1820:FF:000029">
    <property type="entry name" value="Acetylcholinesterase"/>
    <property type="match status" value="1"/>
</dbReference>
<evidence type="ECO:0000256" key="5">
    <source>
        <dbReference type="ARBA" id="ARBA00022801"/>
    </source>
</evidence>
<dbReference type="GO" id="GO:0006581">
    <property type="term" value="P:acetylcholine catabolic process"/>
    <property type="evidence" value="ECO:0007669"/>
    <property type="project" value="TreeGrafter"/>
</dbReference>
<feature type="compositionally biased region" description="Basic and acidic residues" evidence="11">
    <location>
        <begin position="165"/>
        <end position="177"/>
    </location>
</feature>
<dbReference type="PROSITE" id="PS51885">
    <property type="entry name" value="NEPRILYSIN"/>
    <property type="match status" value="1"/>
</dbReference>
<feature type="region of interest" description="Disordered" evidence="11">
    <location>
        <begin position="382"/>
        <end position="407"/>
    </location>
</feature>
<evidence type="ECO:0000256" key="2">
    <source>
        <dbReference type="ARBA" id="ARBA00007357"/>
    </source>
</evidence>
<feature type="domain" description="Carboxylesterase type B" evidence="13">
    <location>
        <begin position="1694"/>
        <end position="2201"/>
    </location>
</feature>
<dbReference type="PRINTS" id="PR00878">
    <property type="entry name" value="CHOLNESTRASE"/>
</dbReference>
<accession>A0AAQ4E0S6</accession>
<feature type="compositionally biased region" description="Basic residues" evidence="11">
    <location>
        <begin position="473"/>
        <end position="488"/>
    </location>
</feature>
<keyword evidence="5" id="KW-0378">Hydrolase</keyword>
<dbReference type="Gene3D" id="1.10.1380.10">
    <property type="entry name" value="Neutral endopeptidase , domain2"/>
    <property type="match status" value="1"/>
</dbReference>
<dbReference type="InterPro" id="IPR002018">
    <property type="entry name" value="CarbesteraseB"/>
</dbReference>
<dbReference type="SUPFAM" id="SSF55486">
    <property type="entry name" value="Metalloproteases ('zincins'), catalytic domain"/>
    <property type="match status" value="1"/>
</dbReference>
<evidence type="ECO:0000256" key="3">
    <source>
        <dbReference type="ARBA" id="ARBA00013276"/>
    </source>
</evidence>
<dbReference type="PANTHER" id="PTHR43918">
    <property type="entry name" value="ACETYLCHOLINESTERASE"/>
    <property type="match status" value="1"/>
</dbReference>
<dbReference type="Pfam" id="PF00135">
    <property type="entry name" value="COesterase"/>
    <property type="match status" value="1"/>
</dbReference>
<protein>
    <recommendedName>
        <fullName evidence="3">acetylcholinesterase</fullName>
        <ecNumber evidence="3">3.1.1.7</ecNumber>
    </recommendedName>
</protein>
<feature type="active site" description="Acyl-ester intermediate" evidence="10">
    <location>
        <position position="1877"/>
    </location>
</feature>
<comment type="similarity">
    <text evidence="1">Belongs to the type-B carboxylesterase/lipase family.</text>
</comment>
<feature type="region of interest" description="Disordered" evidence="11">
    <location>
        <begin position="425"/>
        <end position="908"/>
    </location>
</feature>
<evidence type="ECO:0000313" key="15">
    <source>
        <dbReference type="EMBL" id="KAK8768316.1"/>
    </source>
</evidence>
<feature type="region of interest" description="Disordered" evidence="11">
    <location>
        <begin position="1"/>
        <end position="152"/>
    </location>
</feature>
<dbReference type="InterPro" id="IPR029058">
    <property type="entry name" value="AB_hydrolase_fold"/>
</dbReference>
<dbReference type="GO" id="GO:0003990">
    <property type="term" value="F:acetylcholinesterase activity"/>
    <property type="evidence" value="ECO:0007669"/>
    <property type="project" value="UniProtKB-EC"/>
</dbReference>
<evidence type="ECO:0000256" key="10">
    <source>
        <dbReference type="PIRSR" id="PIRSR600997-1"/>
    </source>
</evidence>
<dbReference type="GO" id="GO:0006508">
    <property type="term" value="P:proteolysis"/>
    <property type="evidence" value="ECO:0007669"/>
    <property type="project" value="InterPro"/>
</dbReference>
<dbReference type="InterPro" id="IPR000718">
    <property type="entry name" value="Peptidase_M13"/>
</dbReference>
<dbReference type="InterPro" id="IPR019826">
    <property type="entry name" value="Carboxylesterase_B_AS"/>
</dbReference>
<keyword evidence="12" id="KW-0472">Membrane</keyword>
<feature type="region of interest" description="Disordered" evidence="11">
    <location>
        <begin position="165"/>
        <end position="249"/>
    </location>
</feature>
<feature type="compositionally biased region" description="Low complexity" evidence="11">
    <location>
        <begin position="797"/>
        <end position="806"/>
    </location>
</feature>
<proteinExistence type="inferred from homology"/>
<dbReference type="GO" id="GO:0004222">
    <property type="term" value="F:metalloendopeptidase activity"/>
    <property type="evidence" value="ECO:0007669"/>
    <property type="project" value="InterPro"/>
</dbReference>
<keyword evidence="6" id="KW-0531">Neurotransmitter degradation</keyword>
<dbReference type="Gene3D" id="3.40.390.10">
    <property type="entry name" value="Collagenase (Catalytic Domain)"/>
    <property type="match status" value="1"/>
</dbReference>
<feature type="active site" description="Charge relay system" evidence="10">
    <location>
        <position position="2119"/>
    </location>
</feature>
<feature type="compositionally biased region" description="Basic and acidic residues" evidence="11">
    <location>
        <begin position="698"/>
        <end position="707"/>
    </location>
</feature>
<dbReference type="PROSITE" id="PS00122">
    <property type="entry name" value="CARBOXYLESTERASE_B_1"/>
    <property type="match status" value="1"/>
</dbReference>
<evidence type="ECO:0000256" key="8">
    <source>
        <dbReference type="ARBA" id="ARBA00023180"/>
    </source>
</evidence>
<evidence type="ECO:0000256" key="4">
    <source>
        <dbReference type="ARBA" id="ARBA00022487"/>
    </source>
</evidence>
<feature type="compositionally biased region" description="Polar residues" evidence="11">
    <location>
        <begin position="65"/>
        <end position="75"/>
    </location>
</feature>
<keyword evidence="12" id="KW-0812">Transmembrane</keyword>
<evidence type="ECO:0000259" key="13">
    <source>
        <dbReference type="Pfam" id="PF00135"/>
    </source>
</evidence>
<dbReference type="InterPro" id="IPR042089">
    <property type="entry name" value="Peptidase_M13_dom_2"/>
</dbReference>
<comment type="catalytic activity">
    <reaction evidence="9">
        <text>acetylcholine + H2O = choline + acetate + H(+)</text>
        <dbReference type="Rhea" id="RHEA:17561"/>
        <dbReference type="ChEBI" id="CHEBI:15354"/>
        <dbReference type="ChEBI" id="CHEBI:15355"/>
        <dbReference type="ChEBI" id="CHEBI:15377"/>
        <dbReference type="ChEBI" id="CHEBI:15378"/>
        <dbReference type="ChEBI" id="CHEBI:30089"/>
        <dbReference type="EC" id="3.1.1.7"/>
    </reaction>
</comment>
<keyword evidence="7" id="KW-1015">Disulfide bond</keyword>
<evidence type="ECO:0000256" key="6">
    <source>
        <dbReference type="ARBA" id="ARBA00022867"/>
    </source>
</evidence>
<dbReference type="GO" id="GO:0005615">
    <property type="term" value="C:extracellular space"/>
    <property type="evidence" value="ECO:0007669"/>
    <property type="project" value="TreeGrafter"/>
</dbReference>
<organism evidence="15 16">
    <name type="scientific">Amblyomma americanum</name>
    <name type="common">Lone star tick</name>
    <dbReference type="NCBI Taxonomy" id="6943"/>
    <lineage>
        <taxon>Eukaryota</taxon>
        <taxon>Metazoa</taxon>
        <taxon>Ecdysozoa</taxon>
        <taxon>Arthropoda</taxon>
        <taxon>Chelicerata</taxon>
        <taxon>Arachnida</taxon>
        <taxon>Acari</taxon>
        <taxon>Parasitiformes</taxon>
        <taxon>Ixodida</taxon>
        <taxon>Ixodoidea</taxon>
        <taxon>Ixodidae</taxon>
        <taxon>Amblyomminae</taxon>
        <taxon>Amblyomma</taxon>
    </lineage>
</organism>
<dbReference type="EMBL" id="JARKHS020024178">
    <property type="protein sequence ID" value="KAK8768316.1"/>
    <property type="molecule type" value="Genomic_DNA"/>
</dbReference>
<dbReference type="InterPro" id="IPR008753">
    <property type="entry name" value="Peptidase_M13_N"/>
</dbReference>
<dbReference type="GO" id="GO:0005886">
    <property type="term" value="C:plasma membrane"/>
    <property type="evidence" value="ECO:0007669"/>
    <property type="project" value="TreeGrafter"/>
</dbReference>
<dbReference type="SUPFAM" id="SSF53474">
    <property type="entry name" value="alpha/beta-Hydrolases"/>
    <property type="match status" value="1"/>
</dbReference>
<feature type="compositionally biased region" description="Basic residues" evidence="11">
    <location>
        <begin position="664"/>
        <end position="697"/>
    </location>
</feature>
<reference evidence="15 16" key="1">
    <citation type="journal article" date="2023" name="Arcadia Sci">
        <title>De novo assembly of a long-read Amblyomma americanum tick genome.</title>
        <authorList>
            <person name="Chou S."/>
            <person name="Poskanzer K.E."/>
            <person name="Rollins M."/>
            <person name="Thuy-Boun P.S."/>
        </authorList>
    </citation>
    <scope>NUCLEOTIDE SEQUENCE [LARGE SCALE GENOMIC DNA]</scope>
    <source>
        <strain evidence="15">F_SG_1</strain>
        <tissue evidence="15">Salivary glands</tissue>
    </source>
</reference>
<evidence type="ECO:0000256" key="12">
    <source>
        <dbReference type="SAM" id="Phobius"/>
    </source>
</evidence>
<evidence type="ECO:0000313" key="16">
    <source>
        <dbReference type="Proteomes" id="UP001321473"/>
    </source>
</evidence>
<feature type="compositionally biased region" description="Basic and acidic residues" evidence="11">
    <location>
        <begin position="430"/>
        <end position="472"/>
    </location>
</feature>
<feature type="transmembrane region" description="Helical" evidence="12">
    <location>
        <begin position="1666"/>
        <end position="1689"/>
    </location>
</feature>
<evidence type="ECO:0000256" key="11">
    <source>
        <dbReference type="SAM" id="MobiDB-lite"/>
    </source>
</evidence>
<feature type="compositionally biased region" description="Basic and acidic residues" evidence="11">
    <location>
        <begin position="841"/>
        <end position="850"/>
    </location>
</feature>
<feature type="compositionally biased region" description="Basic residues" evidence="11">
    <location>
        <begin position="735"/>
        <end position="769"/>
    </location>
</feature>
<feature type="compositionally biased region" description="Basic residues" evidence="11">
    <location>
        <begin position="807"/>
        <end position="840"/>
    </location>
</feature>
<feature type="domain" description="Peptidase M13 N-terminal" evidence="14">
    <location>
        <begin position="1037"/>
        <end position="1393"/>
    </location>
</feature>
<evidence type="ECO:0000256" key="9">
    <source>
        <dbReference type="ARBA" id="ARBA00048484"/>
    </source>
</evidence>
<feature type="compositionally biased region" description="Polar residues" evidence="11">
    <location>
        <begin position="9"/>
        <end position="25"/>
    </location>
</feature>
<dbReference type="EC" id="3.1.1.7" evidence="3"/>
<keyword evidence="4" id="KW-0719">Serine esterase</keyword>
<comment type="caution">
    <text evidence="15">The sequence shown here is derived from an EMBL/GenBank/DDBJ whole genome shotgun (WGS) entry which is preliminary data.</text>
</comment>
<feature type="compositionally biased region" description="Polar residues" evidence="11">
    <location>
        <begin position="83"/>
        <end position="96"/>
    </location>
</feature>
<sequence>MDPQELENQRSGRTSSSDAQGQSQERAPAAHLRGLTVTELASAQSESCLLDSRSEADVATDGGDQLTTTTASSTHVYKPRQVPVSSPTETSTQPPHQQRHGKVSGVTESANSTVMTSPKPVTSQTSFGWAHQDVGDSSYTDVPALHDSGGGVEVKSTALLLDAVRPSDRERATETKTRVAARAELAQPPGKRTEDHRPVKAHDVEESESRDLAAGSTKRRSSSGLPPRRDRSAVSLATPSSGEVTYASPRVRTAPEHCTTLFHSFSSRLGTLWGKVWKVVPKEIPRSNSEVPDAGTIERQPEKRKHCMTSATPKREKWTLVGAHDHEKTINSEKCDRAVRERDELATQGITDRRGAERKLKSLDTGPVVTSGILTREVLPTIASFPEGHGDTGRPQRPRSRLRLNGTQEAKTLVRQRFMVGVMTAAGESPKTHEPEAEDKLKEKEHRKRDPENAGDAEAEKPAVEGHKSDGRKNKKSSLRSSRYGKSKHAGEETAKETQLAETRGQPAESTYDVSARHQREFKFSIGTTPYTRGALPRPELTRPVGSQRGFHTSQAQRKRVASRRGQQSPETLPFQPRHAPRKSQRKPTDQEQRASAAGSPLSVSPHRRASPAHGEPVSPIIGEPKAPKKRHPDAETGEQPLAKKESSPPPEAKGSASPGGSPKPHKSKSERKSKSSRRHRPPHKSRSKHRHRKKSHREHDRGHDADAVGQPLANKESSPPVEAKGSSSPVGLPKQHKSKSERKLKSSRRHRSSHKSKSEHRHRRKKSHKEHDRGHDAEDVGQLPASKESSPPVEAKGSSSPVGSPKPHKSKSERKSKSSRRHRSSHKSKSEHRHRKKSHREHDRGHDAEGVGQLPVSKESSPPVEAKGSSSPGGSPKPLKSKPERKSKSSRRHRSSHKSKSESRTASVLIIRKSEQFSEGYSGQSSSPVFWFLLLTTIFATLVVIVCVIAIYYALIIRPRPIPPVHTVPLPTFSDYTFTRRPTEELTPEETTPPFPPETTPGPVSTLRLEPYYCASEYCNQEAHYISSVLSHDTQPCDDFYDHVCATWTSQHQAHWASTGSLISRDTILQEALTRHLLEQLSGHNEKDVAMAAELHATCVNWITNYPPAASNLRILFAQWTILEWPRSDPVPEGVESVWRFAAELVRDLDLPTIAQVSVGLSPDNIDAAVVELDVPRFLLGEVREWAADVAELFKQAVTEIVREMDASVTKDFEDRLFTVCSGFGALRRSSYGDDNTFVAVRYGDLNDGLRQFLKVLLANIPRQLTSQTSVVLRSAPYFYGDLDIFLRSVSPEDTLNYLGFLVIVRLAPFLPQNLRNLQNLFVDSVMGRTIGDTEDRSLLCGWLVNRALPECVAKVARQWRHSTGQDVMTREWLSQLEALFLRHIADFRWVNELSALLVRYRLKRQAATQLGLASGTQRLCAVELDRSQHNPLMFYWNLSRHRQEDVLLGLLRNSMALRRWNSAGTELSTEASFRRAFQMIHVPAALFNDSVPAKGSLFVFHLARVAVRFYRAFVQLLYENPYERDAPLSFSDEARAQLADLLACFQRVGHTINPEAASALGRMLLDLTSALLLAVTAFDELLPIRRIWKLDLRLNDLHEMTAHQLFFIHFAMDNCESLYWEPSFLPTSLHLTLLAYTASSIVALAKDSALLEHGTEGLPGKSAFAMGALLAAALLLFVVAVTCAGAYDVEKATRLGRVGGNRLELLGRTVEEYRGIPYAKPPVGRLRFLPPQAARPWEGILDATSRRTACPQVVVSTFMAGDVEYTEDCLHLNVWSPVPRAGDYAPVVMWIHGGGFTQGCASYDNYTGAAMAANTGLVVVTVNYRLGILGFLNAESPEAPGNMGLMDQHMALKWIQENIREFGGDPSRVTILGESAGAMSAHAHVLSPMSRGLFRRAYMMSGNLLTPDFLEATHKSISKGDAVATVVGCAGGERSLVSNPEEVIECLRTKRAEELVVATTEALAPKVFHFLPTFHNEFLPKVPSGAVRKGFFNTIDLVVGVTEDEGVLALIYPMREELLPDDLDDLEDDHFKHSLHEGIFSWLQTDFSEMLEEYTAEAKDKTSLRRSYVDYLSDSVFVCPMHLTAEGHSNRGQSVYSYVFGHLSTKSPLPSWMGAPHALDINYVFGIPLVDQERFNAEDAAVSEAVLTGLSTFATTGVPRLPGNKPWPKYTSDNPVSLYIDYENTTDIAGFRTKQCDAWRPYL</sequence>
<evidence type="ECO:0000256" key="1">
    <source>
        <dbReference type="ARBA" id="ARBA00005964"/>
    </source>
</evidence>
<dbReference type="Proteomes" id="UP001321473">
    <property type="component" value="Unassembled WGS sequence"/>
</dbReference>
<feature type="compositionally biased region" description="Low complexity" evidence="11">
    <location>
        <begin position="868"/>
        <end position="879"/>
    </location>
</feature>
<feature type="transmembrane region" description="Helical" evidence="12">
    <location>
        <begin position="930"/>
        <end position="956"/>
    </location>
</feature>
<dbReference type="Gene3D" id="3.40.50.1820">
    <property type="entry name" value="alpha/beta hydrolase"/>
    <property type="match status" value="1"/>
</dbReference>
<feature type="compositionally biased region" description="Basic and acidic residues" evidence="11">
    <location>
        <begin position="191"/>
        <end position="211"/>
    </location>
</feature>
<dbReference type="InterPro" id="IPR030476">
    <property type="entry name" value="Pentaxin_CS"/>
</dbReference>
<dbReference type="InterPro" id="IPR050654">
    <property type="entry name" value="AChE-related_enzymes"/>
</dbReference>
<evidence type="ECO:0000259" key="14">
    <source>
        <dbReference type="Pfam" id="PF05649"/>
    </source>
</evidence>
<dbReference type="Pfam" id="PF05649">
    <property type="entry name" value="Peptidase_M13_N"/>
    <property type="match status" value="1"/>
</dbReference>
<dbReference type="GO" id="GO:0019695">
    <property type="term" value="P:choline metabolic process"/>
    <property type="evidence" value="ECO:0007669"/>
    <property type="project" value="TreeGrafter"/>
</dbReference>
<evidence type="ECO:0000256" key="7">
    <source>
        <dbReference type="ARBA" id="ARBA00023157"/>
    </source>
</evidence>
<dbReference type="InterPro" id="IPR024079">
    <property type="entry name" value="MetalloPept_cat_dom_sf"/>
</dbReference>
<feature type="active site" description="Charge relay system" evidence="10">
    <location>
        <position position="2007"/>
    </location>
</feature>
<keyword evidence="12" id="KW-1133">Transmembrane helix</keyword>
<dbReference type="InterPro" id="IPR000997">
    <property type="entry name" value="Cholinesterase"/>
</dbReference>
<name>A0AAQ4E0S6_AMBAM</name>
<dbReference type="PROSITE" id="PS00289">
    <property type="entry name" value="PTX_1"/>
    <property type="match status" value="1"/>
</dbReference>
<feature type="compositionally biased region" description="Polar residues" evidence="11">
    <location>
        <begin position="106"/>
        <end position="127"/>
    </location>
</feature>
<feature type="compositionally biased region" description="Basic and acidic residues" evidence="11">
    <location>
        <begin position="770"/>
        <end position="779"/>
    </location>
</feature>
<dbReference type="PANTHER" id="PTHR43918:SF4">
    <property type="entry name" value="CARBOXYLIC ESTER HYDROLASE"/>
    <property type="match status" value="1"/>
</dbReference>
<feature type="compositionally biased region" description="Basic residues" evidence="11">
    <location>
        <begin position="889"/>
        <end position="899"/>
    </location>
</feature>
<gene>
    <name evidence="15" type="ORF">V5799_015220</name>
</gene>